<feature type="region of interest" description="Disordered" evidence="4">
    <location>
        <begin position="1"/>
        <end position="127"/>
    </location>
</feature>
<evidence type="ECO:0000256" key="2">
    <source>
        <dbReference type="ARBA" id="ARBA00023139"/>
    </source>
</evidence>
<evidence type="ECO:0000256" key="4">
    <source>
        <dbReference type="SAM" id="MobiDB-lite"/>
    </source>
</evidence>
<dbReference type="Pfam" id="PF15811">
    <property type="entry name" value="SVIP"/>
    <property type="match status" value="1"/>
</dbReference>
<sequence>MGGLCSKQEGDPFAQPGRRLDSAPPARTSAPTSSVPGNAAKPKIGGPPRTLGGGGGGASSSSDAEDARRRAAAAAEARAQGASKGGKLSAQLQAQKKQTRNDTLKEASETERRRRDQDATAEVIAHN</sequence>
<keyword evidence="2" id="KW-0564">Palmitate</keyword>
<gene>
    <name evidence="5" type="ORF">NKR19_g6252</name>
</gene>
<dbReference type="Proteomes" id="UP001174691">
    <property type="component" value="Unassembled WGS sequence"/>
</dbReference>
<evidence type="ECO:0000313" key="6">
    <source>
        <dbReference type="Proteomes" id="UP001174691"/>
    </source>
</evidence>
<evidence type="ECO:0000313" key="5">
    <source>
        <dbReference type="EMBL" id="KAJ9144888.1"/>
    </source>
</evidence>
<accession>A0AA38RT42</accession>
<evidence type="ECO:0000256" key="1">
    <source>
        <dbReference type="ARBA" id="ARBA00022707"/>
    </source>
</evidence>
<dbReference type="AlphaFoldDB" id="A0AA38RT42"/>
<keyword evidence="6" id="KW-1185">Reference proteome</keyword>
<feature type="compositionally biased region" description="Basic and acidic residues" evidence="4">
    <location>
        <begin position="99"/>
        <end position="118"/>
    </location>
</feature>
<keyword evidence="1" id="KW-0519">Myristate</keyword>
<protein>
    <submittedName>
        <fullName evidence="5">Uncharacterized protein</fullName>
    </submittedName>
</protein>
<feature type="compositionally biased region" description="Low complexity" evidence="4">
    <location>
        <begin position="72"/>
        <end position="96"/>
    </location>
</feature>
<name>A0AA38RT42_9PEZI</name>
<dbReference type="InterPro" id="IPR031632">
    <property type="entry name" value="SVIP"/>
</dbReference>
<organism evidence="5 6">
    <name type="scientific">Coniochaeta hoffmannii</name>
    <dbReference type="NCBI Taxonomy" id="91930"/>
    <lineage>
        <taxon>Eukaryota</taxon>
        <taxon>Fungi</taxon>
        <taxon>Dikarya</taxon>
        <taxon>Ascomycota</taxon>
        <taxon>Pezizomycotina</taxon>
        <taxon>Sordariomycetes</taxon>
        <taxon>Sordariomycetidae</taxon>
        <taxon>Coniochaetales</taxon>
        <taxon>Coniochaetaceae</taxon>
        <taxon>Coniochaeta</taxon>
    </lineage>
</organism>
<dbReference type="EMBL" id="JANBVN010000094">
    <property type="protein sequence ID" value="KAJ9144888.1"/>
    <property type="molecule type" value="Genomic_DNA"/>
</dbReference>
<reference evidence="5" key="1">
    <citation type="submission" date="2022-07" db="EMBL/GenBank/DDBJ databases">
        <title>Fungi with potential for degradation of polypropylene.</title>
        <authorList>
            <person name="Gostincar C."/>
        </authorList>
    </citation>
    <scope>NUCLEOTIDE SEQUENCE</scope>
    <source>
        <strain evidence="5">EXF-13287</strain>
    </source>
</reference>
<evidence type="ECO:0000256" key="3">
    <source>
        <dbReference type="ARBA" id="ARBA00023288"/>
    </source>
</evidence>
<keyword evidence="3" id="KW-0449">Lipoprotein</keyword>
<comment type="caution">
    <text evidence="5">The sequence shown here is derived from an EMBL/GenBank/DDBJ whole genome shotgun (WGS) entry which is preliminary data.</text>
</comment>
<proteinExistence type="predicted"/>